<accession>A0A5M9MPI8</accession>
<dbReference type="EMBL" id="QUQM01000004">
    <property type="protein sequence ID" value="KAA8646863.1"/>
    <property type="molecule type" value="Genomic_DNA"/>
</dbReference>
<keyword evidence="2" id="KW-0472">Membrane</keyword>
<gene>
    <name evidence="3" type="ORF">ATNIH1004_005538</name>
</gene>
<protein>
    <submittedName>
        <fullName evidence="3">Uncharacterized protein</fullName>
    </submittedName>
</protein>
<reference evidence="3 4" key="1">
    <citation type="submission" date="2019-08" db="EMBL/GenBank/DDBJ databases">
        <title>The genome sequence of a newly discovered highly antifungal drug resistant Aspergillus species, Aspergillus tanneri NIH 1004.</title>
        <authorList>
            <person name="Mounaud S."/>
            <person name="Singh I."/>
            <person name="Joardar V."/>
            <person name="Pakala S."/>
            <person name="Pakala S."/>
            <person name="Venepally P."/>
            <person name="Chung J.K."/>
            <person name="Losada L."/>
            <person name="Nierman W.C."/>
        </authorList>
    </citation>
    <scope>NUCLEOTIDE SEQUENCE [LARGE SCALE GENOMIC DNA]</scope>
    <source>
        <strain evidence="3 4">NIH1004</strain>
    </source>
</reference>
<dbReference type="OrthoDB" id="245563at2759"/>
<sequence>MEVSLPNLEVSKQVVVAGDVSDLTMPKFSYGDLRVLSENTSVRFDFPQLINVYYALDLQGNISSLSMPRLKNVPGSITIKSSHPLNVSLPVVRSRHIFLGGEIKDASFPKLNNATSLTIDSNLPIDCGKLTDAINRTYEGPKDRYWLSCRSTREESSGLSTKAKVAIGVVVGVVGLSVIIGWIFWRKRRSSKRRKATGDSGSAIELTTFGTGLRREDRGQAHGDAEGQDDAPPPYTPREFFETFGLPWTNDDYHRTTFQLNPSGLLPEIVEPSSLPGPYSMNVLHVKNAKRQEKLFVPIEGAVTQSLVFSPNYVNQAQAGVAGARLVCGYLIYCGDVNGEDGSNQLMLALCGF</sequence>
<proteinExistence type="predicted"/>
<comment type="caution">
    <text evidence="3">The sequence shown here is derived from an EMBL/GenBank/DDBJ whole genome shotgun (WGS) entry which is preliminary data.</text>
</comment>
<evidence type="ECO:0000256" key="1">
    <source>
        <dbReference type="SAM" id="MobiDB-lite"/>
    </source>
</evidence>
<dbReference type="AlphaFoldDB" id="A0A5M9MPI8"/>
<organism evidence="3 4">
    <name type="scientific">Aspergillus tanneri</name>
    <dbReference type="NCBI Taxonomy" id="1220188"/>
    <lineage>
        <taxon>Eukaryota</taxon>
        <taxon>Fungi</taxon>
        <taxon>Dikarya</taxon>
        <taxon>Ascomycota</taxon>
        <taxon>Pezizomycotina</taxon>
        <taxon>Eurotiomycetes</taxon>
        <taxon>Eurotiomycetidae</taxon>
        <taxon>Eurotiales</taxon>
        <taxon>Aspergillaceae</taxon>
        <taxon>Aspergillus</taxon>
        <taxon>Aspergillus subgen. Circumdati</taxon>
    </lineage>
</organism>
<evidence type="ECO:0000313" key="4">
    <source>
        <dbReference type="Proteomes" id="UP000324241"/>
    </source>
</evidence>
<dbReference type="RefSeq" id="XP_033426224.1">
    <property type="nucleotide sequence ID" value="XM_033570192.1"/>
</dbReference>
<keyword evidence="2" id="KW-1133">Transmembrane helix</keyword>
<name>A0A5M9MPI8_9EURO</name>
<dbReference type="Proteomes" id="UP000324241">
    <property type="component" value="Unassembled WGS sequence"/>
</dbReference>
<evidence type="ECO:0000313" key="3">
    <source>
        <dbReference type="EMBL" id="KAA8646863.1"/>
    </source>
</evidence>
<keyword evidence="2" id="KW-0812">Transmembrane</keyword>
<dbReference type="VEuPathDB" id="FungiDB:EYZ11_010752"/>
<feature type="compositionally biased region" description="Basic and acidic residues" evidence="1">
    <location>
        <begin position="213"/>
        <end position="225"/>
    </location>
</feature>
<feature type="region of interest" description="Disordered" evidence="1">
    <location>
        <begin position="207"/>
        <end position="236"/>
    </location>
</feature>
<feature type="transmembrane region" description="Helical" evidence="2">
    <location>
        <begin position="165"/>
        <end position="185"/>
    </location>
</feature>
<evidence type="ECO:0000256" key="2">
    <source>
        <dbReference type="SAM" id="Phobius"/>
    </source>
</evidence>
<dbReference type="GeneID" id="54328240"/>